<gene>
    <name evidence="1" type="ORF">FN960_00215</name>
</gene>
<proteinExistence type="predicted"/>
<accession>A0A554A2Z8</accession>
<reference evidence="1 2" key="1">
    <citation type="submission" date="2019-07" db="EMBL/GenBank/DDBJ databases">
        <authorList>
            <person name="Park Y.J."/>
            <person name="Jeong S.E."/>
            <person name="Jung H.S."/>
        </authorList>
    </citation>
    <scope>NUCLEOTIDE SEQUENCE [LARGE SCALE GENOMIC DNA]</scope>
    <source>
        <strain evidence="2">P16(2019)</strain>
    </source>
</reference>
<dbReference type="Gene3D" id="3.30.300.20">
    <property type="match status" value="1"/>
</dbReference>
<protein>
    <submittedName>
        <fullName evidence="1">OsmC family protein</fullName>
    </submittedName>
</protein>
<organism evidence="1 2">
    <name type="scientific">Alkalicoccobacillus porphyridii</name>
    <dbReference type="NCBI Taxonomy" id="2597270"/>
    <lineage>
        <taxon>Bacteria</taxon>
        <taxon>Bacillati</taxon>
        <taxon>Bacillota</taxon>
        <taxon>Bacilli</taxon>
        <taxon>Bacillales</taxon>
        <taxon>Bacillaceae</taxon>
        <taxon>Alkalicoccobacillus</taxon>
    </lineage>
</organism>
<dbReference type="PANTHER" id="PTHR34352:SF1">
    <property type="entry name" value="PROTEIN YHFA"/>
    <property type="match status" value="1"/>
</dbReference>
<dbReference type="InterPro" id="IPR036102">
    <property type="entry name" value="OsmC/Ohrsf"/>
</dbReference>
<comment type="caution">
    <text evidence="1">The sequence shown here is derived from an EMBL/GenBank/DDBJ whole genome shotgun (WGS) entry which is preliminary data.</text>
</comment>
<keyword evidence="2" id="KW-1185">Reference proteome</keyword>
<dbReference type="InterPro" id="IPR003718">
    <property type="entry name" value="OsmC/Ohr_fam"/>
</dbReference>
<dbReference type="Pfam" id="PF02566">
    <property type="entry name" value="OsmC"/>
    <property type="match status" value="1"/>
</dbReference>
<name>A0A554A2Z8_9BACI</name>
<dbReference type="InterPro" id="IPR015946">
    <property type="entry name" value="KH_dom-like_a/b"/>
</dbReference>
<dbReference type="SUPFAM" id="SSF82784">
    <property type="entry name" value="OsmC-like"/>
    <property type="match status" value="1"/>
</dbReference>
<dbReference type="EMBL" id="VLXZ01000001">
    <property type="protein sequence ID" value="TSB48016.1"/>
    <property type="molecule type" value="Genomic_DNA"/>
</dbReference>
<dbReference type="RefSeq" id="WP_143846362.1">
    <property type="nucleotide sequence ID" value="NZ_VLXZ01000001.1"/>
</dbReference>
<evidence type="ECO:0000313" key="1">
    <source>
        <dbReference type="EMBL" id="TSB48016.1"/>
    </source>
</evidence>
<dbReference type="PANTHER" id="PTHR34352">
    <property type="entry name" value="PROTEIN YHFA"/>
    <property type="match status" value="1"/>
</dbReference>
<dbReference type="OrthoDB" id="13625at2"/>
<sequence>MHFKMTEHGFEHTTTFGTLVVSGNEDYGFRPYQLLVSSIAVCSGGVLRKVLQKKRISFKDISITADVTRNEAGVNEVTDIALHFTIKGTDATEDAVAKALALSTKNCPIVQSVNQSIRITETFTLID</sequence>
<dbReference type="Proteomes" id="UP000318521">
    <property type="component" value="Unassembled WGS sequence"/>
</dbReference>
<evidence type="ECO:0000313" key="2">
    <source>
        <dbReference type="Proteomes" id="UP000318521"/>
    </source>
</evidence>
<dbReference type="AlphaFoldDB" id="A0A554A2Z8"/>